<feature type="transmembrane region" description="Helical" evidence="6">
    <location>
        <begin position="345"/>
        <end position="363"/>
    </location>
</feature>
<keyword evidence="9" id="KW-1185">Reference proteome</keyword>
<accession>A0A4V2FUU4</accession>
<dbReference type="GO" id="GO:0005886">
    <property type="term" value="C:plasma membrane"/>
    <property type="evidence" value="ECO:0007669"/>
    <property type="project" value="UniProtKB-SubCell"/>
</dbReference>
<dbReference type="CDD" id="cd17321">
    <property type="entry name" value="MFS_MMR_MDR_like"/>
    <property type="match status" value="1"/>
</dbReference>
<feature type="transmembrane region" description="Helical" evidence="6">
    <location>
        <begin position="151"/>
        <end position="172"/>
    </location>
</feature>
<feature type="transmembrane region" description="Helical" evidence="6">
    <location>
        <begin position="210"/>
        <end position="229"/>
    </location>
</feature>
<evidence type="ECO:0000256" key="6">
    <source>
        <dbReference type="SAM" id="Phobius"/>
    </source>
</evidence>
<dbReference type="RefSeq" id="WP_242000886.1">
    <property type="nucleotide sequence ID" value="NZ_SHKR01000017.1"/>
</dbReference>
<evidence type="ECO:0000313" key="8">
    <source>
        <dbReference type="EMBL" id="RZU03366.1"/>
    </source>
</evidence>
<dbReference type="InterPro" id="IPR020846">
    <property type="entry name" value="MFS_dom"/>
</dbReference>
<feature type="transmembrane region" description="Helical" evidence="6">
    <location>
        <begin position="89"/>
        <end position="108"/>
    </location>
</feature>
<feature type="transmembrane region" description="Helical" evidence="6">
    <location>
        <begin position="58"/>
        <end position="77"/>
    </location>
</feature>
<feature type="transmembrane region" description="Helical" evidence="6">
    <location>
        <begin position="241"/>
        <end position="259"/>
    </location>
</feature>
<dbReference type="AlphaFoldDB" id="A0A4V2FUU4"/>
<evidence type="ECO:0000259" key="7">
    <source>
        <dbReference type="PROSITE" id="PS50850"/>
    </source>
</evidence>
<dbReference type="PRINTS" id="PR01036">
    <property type="entry name" value="TCRTETB"/>
</dbReference>
<evidence type="ECO:0000313" key="9">
    <source>
        <dbReference type="Proteomes" id="UP000292027"/>
    </source>
</evidence>
<dbReference type="Gene3D" id="1.20.1720.10">
    <property type="entry name" value="Multidrug resistance protein D"/>
    <property type="match status" value="1"/>
</dbReference>
<feature type="transmembrane region" description="Helical" evidence="6">
    <location>
        <begin position="279"/>
        <end position="301"/>
    </location>
</feature>
<evidence type="ECO:0000256" key="2">
    <source>
        <dbReference type="ARBA" id="ARBA00022448"/>
    </source>
</evidence>
<comment type="caution">
    <text evidence="8">The sequence shown here is derived from an EMBL/GenBank/DDBJ whole genome shotgun (WGS) entry which is preliminary data.</text>
</comment>
<dbReference type="InterPro" id="IPR011701">
    <property type="entry name" value="MFS"/>
</dbReference>
<feature type="transmembrane region" description="Helical" evidence="6">
    <location>
        <begin position="313"/>
        <end position="333"/>
    </location>
</feature>
<keyword evidence="4 6" id="KW-1133">Transmembrane helix</keyword>
<feature type="transmembrane region" description="Helical" evidence="6">
    <location>
        <begin position="178"/>
        <end position="198"/>
    </location>
</feature>
<evidence type="ECO:0000256" key="3">
    <source>
        <dbReference type="ARBA" id="ARBA00022692"/>
    </source>
</evidence>
<dbReference type="EMBL" id="SHKR01000017">
    <property type="protein sequence ID" value="RZU03366.1"/>
    <property type="molecule type" value="Genomic_DNA"/>
</dbReference>
<comment type="subcellular location">
    <subcellularLocation>
        <location evidence="1">Cell membrane</location>
        <topology evidence="1">Multi-pass membrane protein</topology>
    </subcellularLocation>
</comment>
<feature type="transmembrane region" description="Helical" evidence="6">
    <location>
        <begin position="20"/>
        <end position="38"/>
    </location>
</feature>
<dbReference type="Proteomes" id="UP000292027">
    <property type="component" value="Unassembled WGS sequence"/>
</dbReference>
<keyword evidence="3 6" id="KW-0812">Transmembrane</keyword>
<dbReference type="PANTHER" id="PTHR42718:SF9">
    <property type="entry name" value="MAJOR FACILITATOR SUPERFAMILY MULTIDRUG TRANSPORTER MFSC"/>
    <property type="match status" value="1"/>
</dbReference>
<feature type="transmembrane region" description="Helical" evidence="6">
    <location>
        <begin position="369"/>
        <end position="394"/>
    </location>
</feature>
<gene>
    <name evidence="8" type="ORF">EV645_7393</name>
</gene>
<keyword evidence="5 6" id="KW-0472">Membrane</keyword>
<dbReference type="PANTHER" id="PTHR42718">
    <property type="entry name" value="MAJOR FACILITATOR SUPERFAMILY MULTIDRUG TRANSPORTER MFSC"/>
    <property type="match status" value="1"/>
</dbReference>
<dbReference type="PROSITE" id="PS50850">
    <property type="entry name" value="MFS"/>
    <property type="match status" value="1"/>
</dbReference>
<dbReference type="GO" id="GO:0022857">
    <property type="term" value="F:transmembrane transporter activity"/>
    <property type="evidence" value="ECO:0007669"/>
    <property type="project" value="InterPro"/>
</dbReference>
<dbReference type="InterPro" id="IPR036259">
    <property type="entry name" value="MFS_trans_sf"/>
</dbReference>
<dbReference type="Pfam" id="PF07690">
    <property type="entry name" value="MFS_1"/>
    <property type="match status" value="1"/>
</dbReference>
<evidence type="ECO:0000256" key="5">
    <source>
        <dbReference type="ARBA" id="ARBA00023136"/>
    </source>
</evidence>
<proteinExistence type="predicted"/>
<evidence type="ECO:0000256" key="4">
    <source>
        <dbReference type="ARBA" id="ARBA00022989"/>
    </source>
</evidence>
<sequence length="485" mass="49790">MTSTQTTVIAARPPRSLRDAWMALAGLSAVFLFEMLDNSILNVALPTIGRELHASTTALQWVTGAYAVVFGGLMLAFGASADRFGRRRIMLAGLVLLGLASLATAFVSTVEQLIAVRVAMGVAAAMTTPGSLALSFRLFEEDDLRVRATTLISTVGLVGLAVGPTAGGFILAIAPWQILLLVNVPIAVFALVGVRLGIAADVPAELHRDPIDVAGAVLGTAAIVLALVAPTLFVNQGAGSWAAWATTGAAVVALVLFYLRERSATYPLLDPKLVAHPLVSSGLAFKAAAGLATAGLGYLVTLQLQLDWGWSPALAAIGMLPQVVVLVAGGALIGPFVRRVGLGRAAWISAAAVVFGLAVYGSLSRFGYVWVAVALVLVAAGMRVVGVVAGVNVLRGLPANRTTIGAALTDTATEVTSAAGIAITGTLLALIFAGPITTPHWTAHQTTQFHQATTTAALTLTTIAAALVAYGIIRTRGTTADRPGK</sequence>
<feature type="transmembrane region" description="Helical" evidence="6">
    <location>
        <begin position="415"/>
        <end position="436"/>
    </location>
</feature>
<feature type="transmembrane region" description="Helical" evidence="6">
    <location>
        <begin position="456"/>
        <end position="473"/>
    </location>
</feature>
<feature type="transmembrane region" description="Helical" evidence="6">
    <location>
        <begin position="114"/>
        <end position="139"/>
    </location>
</feature>
<dbReference type="SUPFAM" id="SSF103473">
    <property type="entry name" value="MFS general substrate transporter"/>
    <property type="match status" value="1"/>
</dbReference>
<keyword evidence="2" id="KW-0813">Transport</keyword>
<evidence type="ECO:0000256" key="1">
    <source>
        <dbReference type="ARBA" id="ARBA00004651"/>
    </source>
</evidence>
<feature type="domain" description="Major facilitator superfamily (MFS) profile" evidence="7">
    <location>
        <begin position="23"/>
        <end position="476"/>
    </location>
</feature>
<name>A0A4V2FUU4_9ACTN</name>
<organism evidence="8 9">
    <name type="scientific">Kribbella rubisoli</name>
    <dbReference type="NCBI Taxonomy" id="3075929"/>
    <lineage>
        <taxon>Bacteria</taxon>
        <taxon>Bacillati</taxon>
        <taxon>Actinomycetota</taxon>
        <taxon>Actinomycetes</taxon>
        <taxon>Propionibacteriales</taxon>
        <taxon>Kribbellaceae</taxon>
        <taxon>Kribbella</taxon>
    </lineage>
</organism>
<reference evidence="8 9" key="1">
    <citation type="journal article" date="2015" name="Stand. Genomic Sci.">
        <title>Genomic Encyclopedia of Bacterial and Archaeal Type Strains, Phase III: the genomes of soil and plant-associated and newly described type strains.</title>
        <authorList>
            <person name="Whitman W.B."/>
            <person name="Woyke T."/>
            <person name="Klenk H.P."/>
            <person name="Zhou Y."/>
            <person name="Lilburn T.G."/>
            <person name="Beck B.J."/>
            <person name="De Vos P."/>
            <person name="Vandamme P."/>
            <person name="Eisen J.A."/>
            <person name="Garrity G."/>
            <person name="Hugenholtz P."/>
            <person name="Kyrpides N.C."/>
        </authorList>
    </citation>
    <scope>NUCLEOTIDE SEQUENCE [LARGE SCALE GENOMIC DNA]</scope>
    <source>
        <strain evidence="8 9">VKM Ac-2540</strain>
    </source>
</reference>
<protein>
    <submittedName>
        <fullName evidence="8">MFS transporter</fullName>
    </submittedName>
</protein>